<feature type="signal peptide" evidence="2">
    <location>
        <begin position="1"/>
        <end position="20"/>
    </location>
</feature>
<keyword evidence="4" id="KW-1185">Reference proteome</keyword>
<evidence type="ECO:0000256" key="2">
    <source>
        <dbReference type="SAM" id="SignalP"/>
    </source>
</evidence>
<feature type="region of interest" description="Disordered" evidence="1">
    <location>
        <begin position="566"/>
        <end position="596"/>
    </location>
</feature>
<evidence type="ECO:0000313" key="4">
    <source>
        <dbReference type="Proteomes" id="UP000800096"/>
    </source>
</evidence>
<accession>A0A6A5QM11</accession>
<organism evidence="3 4">
    <name type="scientific">Ampelomyces quisqualis</name>
    <name type="common">Powdery mildew agent</name>
    <dbReference type="NCBI Taxonomy" id="50730"/>
    <lineage>
        <taxon>Eukaryota</taxon>
        <taxon>Fungi</taxon>
        <taxon>Dikarya</taxon>
        <taxon>Ascomycota</taxon>
        <taxon>Pezizomycotina</taxon>
        <taxon>Dothideomycetes</taxon>
        <taxon>Pleosporomycetidae</taxon>
        <taxon>Pleosporales</taxon>
        <taxon>Pleosporineae</taxon>
        <taxon>Phaeosphaeriaceae</taxon>
        <taxon>Ampelomyces</taxon>
    </lineage>
</organism>
<evidence type="ECO:0000313" key="3">
    <source>
        <dbReference type="EMBL" id="KAF1916811.1"/>
    </source>
</evidence>
<protein>
    <submittedName>
        <fullName evidence="3">Uncharacterized protein</fullName>
    </submittedName>
</protein>
<sequence>MKLLQVALAGVLGLAGLAAGASSDKAYSPHLDDNTYTYHCEALGITQCNVLGSCTLYENCAHWCVQLSAPGGAVCADAPPKSVEARADPGVSWQNDGKHRYVCLGLDIADFDIKNNFRSFVEHCEKECNDMNHRARCIGPGGPPPVRQPPAASWVNDANNKYICSGLNIEACRLDGRSCSWVKYCAAGCFDTSHGTLCVDKVTDQAPKHDTRAESNSESINSAQSIRKCTPTHRGVFTCIEGFCAVQPGDWCKSGWSCRDDCACCRKNTKRDVLTVKSVENTAEVILPSEEALLKLGDCTPGDYWCHPVGNNYLLICDTNAKWAISADCGKYGPYGCCRGTAWPGPDHRCDCRPGGSDTIDSSISKDAATTMVDKRVDTSTTTPSIDKGNTNQSNSVDVHAIFNKTVSPSQNCKSGEYMCSPFNYGWIIVCDHAGSWQYSANCGKTSTGSNCCRQDPGYPPSCDCRGLPGGPPAISKGDGDNKLLARHSIANLKEASMTAMEAPERCTPGTYRCKPPFTQGWLQVCGQDRIWYLANQFCGPYTCVDIPGDELPRCECSRKPRSLEIESAPASDEATATPQLDQATEQTAGCQPGTSQGEWQVSDTCCGLHTCRQGVDPGTAYCNCPKVLHSFEKSLPARSLGDSLAQPTSGPEDPDEPEFCTPGRFTCGDSDSKVYTCNIKGNWQLSATCTLDHTCARGKHGEAYCVEVGRDAAEPTDDVRGSTDEGLTTLLTLAKEVASSTAKA</sequence>
<feature type="chain" id="PRO_5025556184" evidence="2">
    <location>
        <begin position="21"/>
        <end position="745"/>
    </location>
</feature>
<dbReference type="EMBL" id="ML979135">
    <property type="protein sequence ID" value="KAF1916811.1"/>
    <property type="molecule type" value="Genomic_DNA"/>
</dbReference>
<evidence type="ECO:0000256" key="1">
    <source>
        <dbReference type="SAM" id="MobiDB-lite"/>
    </source>
</evidence>
<dbReference type="AlphaFoldDB" id="A0A6A5QM11"/>
<dbReference type="OrthoDB" id="3766157at2759"/>
<name>A0A6A5QM11_AMPQU</name>
<keyword evidence="2" id="KW-0732">Signal</keyword>
<feature type="compositionally biased region" description="Polar residues" evidence="1">
    <location>
        <begin position="575"/>
        <end position="596"/>
    </location>
</feature>
<proteinExistence type="predicted"/>
<gene>
    <name evidence="3" type="ORF">BDU57DRAFT_548437</name>
</gene>
<dbReference type="Proteomes" id="UP000800096">
    <property type="component" value="Unassembled WGS sequence"/>
</dbReference>
<reference evidence="3" key="1">
    <citation type="journal article" date="2020" name="Stud. Mycol.">
        <title>101 Dothideomycetes genomes: a test case for predicting lifestyles and emergence of pathogens.</title>
        <authorList>
            <person name="Haridas S."/>
            <person name="Albert R."/>
            <person name="Binder M."/>
            <person name="Bloem J."/>
            <person name="Labutti K."/>
            <person name="Salamov A."/>
            <person name="Andreopoulos B."/>
            <person name="Baker S."/>
            <person name="Barry K."/>
            <person name="Bills G."/>
            <person name="Bluhm B."/>
            <person name="Cannon C."/>
            <person name="Castanera R."/>
            <person name="Culley D."/>
            <person name="Daum C."/>
            <person name="Ezra D."/>
            <person name="Gonzalez J."/>
            <person name="Henrissat B."/>
            <person name="Kuo A."/>
            <person name="Liang C."/>
            <person name="Lipzen A."/>
            <person name="Lutzoni F."/>
            <person name="Magnuson J."/>
            <person name="Mondo S."/>
            <person name="Nolan M."/>
            <person name="Ohm R."/>
            <person name="Pangilinan J."/>
            <person name="Park H.-J."/>
            <person name="Ramirez L."/>
            <person name="Alfaro M."/>
            <person name="Sun H."/>
            <person name="Tritt A."/>
            <person name="Yoshinaga Y."/>
            <person name="Zwiers L.-H."/>
            <person name="Turgeon B."/>
            <person name="Goodwin S."/>
            <person name="Spatafora J."/>
            <person name="Crous P."/>
            <person name="Grigoriev I."/>
        </authorList>
    </citation>
    <scope>NUCLEOTIDE SEQUENCE</scope>
    <source>
        <strain evidence="3">HMLAC05119</strain>
    </source>
</reference>